<keyword evidence="3" id="KW-0808">Transferase</keyword>
<proteinExistence type="predicted"/>
<dbReference type="InParanoid" id="A0A2Y9GCQ9"/>
<sequence>MASRASGAEDAWATTAAPAARGLLPGASGLWHSGSASRRGRRGGWGRGRDGRRDPEAPSGADGGVAGLTSRGGPSGLVGPARPEEAGTDSGPRGLPGARSPGNRADTAERRPGARLAQPQVAAGQPGGAEETPARFRRAWAGPRAPSRDIGGRMAANPLGSTTPRKPVLSVSARKIKDNAADWHNLILKWEALNDTGFATANNIANLKTRLWSEDAAELQSSPASGEDADKTLPEYSKELETLCEELQTTFDALAKIQMKMEKLSSTTKGVCELENYHCGDGRHRPPLFHTWPTARFYEVSRQLSDMYQKELLLKRTVIEELAHTTDHDLTLSYLSMWLHQPFVETNSKLLLESMLLETGHRAL</sequence>
<feature type="compositionally biased region" description="Basic and acidic residues" evidence="1">
    <location>
        <begin position="47"/>
        <end position="56"/>
    </location>
</feature>
<dbReference type="InterPro" id="IPR023250">
    <property type="entry name" value="Cyclin-dep_Kinase_2_interact"/>
</dbReference>
<dbReference type="Proteomes" id="UP000248481">
    <property type="component" value="Chromosome 9"/>
</dbReference>
<dbReference type="PRINTS" id="PR02040">
    <property type="entry name" value="CDK2IP"/>
</dbReference>
<protein>
    <submittedName>
        <fullName evidence="3">Cyclin-dependent kinase 2-interacting protein</fullName>
    </submittedName>
</protein>
<dbReference type="RefSeq" id="XP_021535529.2">
    <property type="nucleotide sequence ID" value="XM_021679854.2"/>
</dbReference>
<dbReference type="PANTHER" id="PTHR15827:SF2">
    <property type="entry name" value="CYCLIN-DEPENDENT KINASE 2-INTERACTING PROTEIN"/>
    <property type="match status" value="1"/>
</dbReference>
<feature type="region of interest" description="Disordered" evidence="1">
    <location>
        <begin position="23"/>
        <end position="166"/>
    </location>
</feature>
<name>A0A2Y9GCQ9_NEOSC</name>
<gene>
    <name evidence="3" type="primary">LOC110571681</name>
</gene>
<keyword evidence="2" id="KW-1185">Reference proteome</keyword>
<dbReference type="STRING" id="29088.A0A2Y9GCQ9"/>
<reference evidence="3" key="1">
    <citation type="submission" date="2025-08" db="UniProtKB">
        <authorList>
            <consortium name="RefSeq"/>
        </authorList>
    </citation>
    <scope>IDENTIFICATION</scope>
    <source>
        <tissue evidence="3">Blood</tissue>
    </source>
</reference>
<dbReference type="KEGG" id="nsu:110571681"/>
<dbReference type="PANTHER" id="PTHR15827">
    <property type="entry name" value="CYCLIN-DEPENDENT KINASE 2-INTERACTING PROTEIN"/>
    <property type="match status" value="1"/>
</dbReference>
<organism evidence="2 3">
    <name type="scientific">Neomonachus schauinslandi</name>
    <name type="common">Hawaiian monk seal</name>
    <name type="synonym">Monachus schauinslandi</name>
    <dbReference type="NCBI Taxonomy" id="29088"/>
    <lineage>
        <taxon>Eukaryota</taxon>
        <taxon>Metazoa</taxon>
        <taxon>Chordata</taxon>
        <taxon>Craniata</taxon>
        <taxon>Vertebrata</taxon>
        <taxon>Euteleostomi</taxon>
        <taxon>Mammalia</taxon>
        <taxon>Eutheria</taxon>
        <taxon>Laurasiatheria</taxon>
        <taxon>Carnivora</taxon>
        <taxon>Caniformia</taxon>
        <taxon>Pinnipedia</taxon>
        <taxon>Phocidae</taxon>
        <taxon>Monachinae</taxon>
        <taxon>Monachini</taxon>
        <taxon>Neomonachus</taxon>
    </lineage>
</organism>
<evidence type="ECO:0000313" key="3">
    <source>
        <dbReference type="RefSeq" id="XP_021535529.2"/>
    </source>
</evidence>
<accession>A0A2Y9GCQ9</accession>
<evidence type="ECO:0000256" key="1">
    <source>
        <dbReference type="SAM" id="MobiDB-lite"/>
    </source>
</evidence>
<dbReference type="AlphaFoldDB" id="A0A2Y9GCQ9"/>
<dbReference type="GO" id="GO:0016301">
    <property type="term" value="F:kinase activity"/>
    <property type="evidence" value="ECO:0007669"/>
    <property type="project" value="UniProtKB-KW"/>
</dbReference>
<evidence type="ECO:0000313" key="2">
    <source>
        <dbReference type="Proteomes" id="UP000248481"/>
    </source>
</evidence>
<keyword evidence="3" id="KW-0418">Kinase</keyword>